<dbReference type="Proteomes" id="UP000805193">
    <property type="component" value="Unassembled WGS sequence"/>
</dbReference>
<comment type="caution">
    <text evidence="1">The sequence shown here is derived from an EMBL/GenBank/DDBJ whole genome shotgun (WGS) entry which is preliminary data.</text>
</comment>
<keyword evidence="2" id="KW-1185">Reference proteome</keyword>
<dbReference type="EMBL" id="JABSTQ010005860">
    <property type="protein sequence ID" value="KAG0438410.1"/>
    <property type="molecule type" value="Genomic_DNA"/>
</dbReference>
<gene>
    <name evidence="1" type="ORF">HPB47_017025</name>
</gene>
<evidence type="ECO:0000313" key="1">
    <source>
        <dbReference type="EMBL" id="KAG0438410.1"/>
    </source>
</evidence>
<name>A0AC60QRY7_IXOPE</name>
<organism evidence="1 2">
    <name type="scientific">Ixodes persulcatus</name>
    <name type="common">Taiga tick</name>
    <dbReference type="NCBI Taxonomy" id="34615"/>
    <lineage>
        <taxon>Eukaryota</taxon>
        <taxon>Metazoa</taxon>
        <taxon>Ecdysozoa</taxon>
        <taxon>Arthropoda</taxon>
        <taxon>Chelicerata</taxon>
        <taxon>Arachnida</taxon>
        <taxon>Acari</taxon>
        <taxon>Parasitiformes</taxon>
        <taxon>Ixodida</taxon>
        <taxon>Ixodoidea</taxon>
        <taxon>Ixodidae</taxon>
        <taxon>Ixodinae</taxon>
        <taxon>Ixodes</taxon>
    </lineage>
</organism>
<protein>
    <submittedName>
        <fullName evidence="1">Uncharacterized protein</fullName>
    </submittedName>
</protein>
<sequence length="1134" mass="125616">MVQEVVQEDVSLPGYVTYRSSGGPAGRRRGVCTFVRRSLPVLVHELKGDENVERVLTEVLVGRLGVCLCNVYSNPRFGRQRFRNLLHGCARWADGRRLVVSGDFNARHEFLGHAATTVKGRNLFQDAEEVGLILVTDPGVPTRPARNAIERDTTPDLAFVDAPGAEWRNALEDLGSDHRLVELSVPLAVRRKEFRPQGFVNWDAFRRLGPEGEISDLGEWSASLVDAARSAERPVVVESEDVGLVDSRLGALVGARDSLRSRWRERKNNRALRKRVAQLNEDIRRHCEALSRQQWDDVCNRAEGKMHSGDTWKVLRHLLDESRTRSFQCRRMGEVVGRAVRELGEEGVRRQLLDTFLPSCGREVHPEYTGVDNAELDKDFELWEVRAALLRINRRSAPGLDRVDNKMLGNLSEECLEALLDFFNRCWREGKLPAEWKKAKMVLIPKRGKPPGLQNLRPISLTSCVGNVLEHMILRRWQSFLEDKGVFPSSMFGFREGLGAQDAMLVLYHEVIEPRRPGAVLGLDLRSAFDRVRHSAILRGMADAGLGRRSYNYVKDFLSGRTARLLAGDLDVGEGELGSVGTPQGSVISPVLFNLVMVGAARGLCEEGIPHSIYADDLTLWCTNRRKEVVQGTLQRGIEIIEEALMGSGLECAPEKSELLVCYAGRCRWDEMRLIAGGGPIPRVDALRVLGLFVQEKAGNSVMLRKIQGKVASALRMIQRVTSRRKGIREAGVMRMVQAFVLSHIMYVAPYLRWRAGEKNKLDAMVRRAYKSALGLYAFTSTKKLEMLGVHNTIGEIVEAHRASQIQRLERTAAGRGVLRRVGLLAEDASDGGGLTGEVMKNVRVRPVPRHMHPVRDKGRREARAQALFRLYGRQDSTVYVDAALRGVVGVAVAVKAGSGEVLSTVSVRTSNICEVEETAISLAASLPGTKVVMSDSMSAIRNFARGRVGVVAKRLLRPTGAVDIVWCPAHEAGNVDADRRARELLGRAFGGAAEYSPSGFGEVLRTRREDRRVFPPPHGDLVREDAVLLRQLQVECVFTPVVGRYVAPEVYSSDKCVLCGARATAEHVLWDCETRPAEAATSSELPPDIKAGVMASSLDLQVAVVQQARRLLRRQVRPRTPCAGASDGVGRTG</sequence>
<reference evidence="1 2" key="1">
    <citation type="journal article" date="2020" name="Cell">
        <title>Large-Scale Comparative Analyses of Tick Genomes Elucidate Their Genetic Diversity and Vector Capacities.</title>
        <authorList>
            <consortium name="Tick Genome and Microbiome Consortium (TIGMIC)"/>
            <person name="Jia N."/>
            <person name="Wang J."/>
            <person name="Shi W."/>
            <person name="Du L."/>
            <person name="Sun Y."/>
            <person name="Zhan W."/>
            <person name="Jiang J.F."/>
            <person name="Wang Q."/>
            <person name="Zhang B."/>
            <person name="Ji P."/>
            <person name="Bell-Sakyi L."/>
            <person name="Cui X.M."/>
            <person name="Yuan T.T."/>
            <person name="Jiang B.G."/>
            <person name="Yang W.F."/>
            <person name="Lam T.T."/>
            <person name="Chang Q.C."/>
            <person name="Ding S.J."/>
            <person name="Wang X.J."/>
            <person name="Zhu J.G."/>
            <person name="Ruan X.D."/>
            <person name="Zhao L."/>
            <person name="Wei J.T."/>
            <person name="Ye R.Z."/>
            <person name="Que T.C."/>
            <person name="Du C.H."/>
            <person name="Zhou Y.H."/>
            <person name="Cheng J.X."/>
            <person name="Dai P.F."/>
            <person name="Guo W.B."/>
            <person name="Han X.H."/>
            <person name="Huang E.J."/>
            <person name="Li L.F."/>
            <person name="Wei W."/>
            <person name="Gao Y.C."/>
            <person name="Liu J.Z."/>
            <person name="Shao H.Z."/>
            <person name="Wang X."/>
            <person name="Wang C.C."/>
            <person name="Yang T.C."/>
            <person name="Huo Q.B."/>
            <person name="Li W."/>
            <person name="Chen H.Y."/>
            <person name="Chen S.E."/>
            <person name="Zhou L.G."/>
            <person name="Ni X.B."/>
            <person name="Tian J.H."/>
            <person name="Sheng Y."/>
            <person name="Liu T."/>
            <person name="Pan Y.S."/>
            <person name="Xia L.Y."/>
            <person name="Li J."/>
            <person name="Zhao F."/>
            <person name="Cao W.C."/>
        </authorList>
    </citation>
    <scope>NUCLEOTIDE SEQUENCE [LARGE SCALE GENOMIC DNA]</scope>
    <source>
        <strain evidence="1">Iper-2018</strain>
    </source>
</reference>
<proteinExistence type="predicted"/>
<accession>A0AC60QRY7</accession>
<evidence type="ECO:0000313" key="2">
    <source>
        <dbReference type="Proteomes" id="UP000805193"/>
    </source>
</evidence>